<dbReference type="OrthoDB" id="3692620at2"/>
<evidence type="ECO:0000256" key="4">
    <source>
        <dbReference type="ARBA" id="ARBA00023125"/>
    </source>
</evidence>
<evidence type="ECO:0000259" key="7">
    <source>
        <dbReference type="Pfam" id="PF08281"/>
    </source>
</evidence>
<dbReference type="InterPro" id="IPR036388">
    <property type="entry name" value="WH-like_DNA-bd_sf"/>
</dbReference>
<reference evidence="8 9" key="1">
    <citation type="submission" date="2019-07" db="EMBL/GenBank/DDBJ databases">
        <title>complete genome sequencing of Ornithinimicrobium sp. H23M54.</title>
        <authorList>
            <person name="Bae J.-W."/>
            <person name="Lee S.-Y."/>
        </authorList>
    </citation>
    <scope>NUCLEOTIDE SEQUENCE [LARGE SCALE GENOMIC DNA]</scope>
    <source>
        <strain evidence="8 9">H23M54</strain>
    </source>
</reference>
<dbReference type="InterPro" id="IPR013249">
    <property type="entry name" value="RNA_pol_sigma70_r4_t2"/>
</dbReference>
<dbReference type="Pfam" id="PF04542">
    <property type="entry name" value="Sigma70_r2"/>
    <property type="match status" value="1"/>
</dbReference>
<dbReference type="PANTHER" id="PTHR43133:SF50">
    <property type="entry name" value="ECF RNA POLYMERASE SIGMA FACTOR SIGM"/>
    <property type="match status" value="1"/>
</dbReference>
<organism evidence="8 9">
    <name type="scientific">Ornithinimicrobium ciconiae</name>
    <dbReference type="NCBI Taxonomy" id="2594265"/>
    <lineage>
        <taxon>Bacteria</taxon>
        <taxon>Bacillati</taxon>
        <taxon>Actinomycetota</taxon>
        <taxon>Actinomycetes</taxon>
        <taxon>Micrococcales</taxon>
        <taxon>Ornithinimicrobiaceae</taxon>
        <taxon>Ornithinimicrobium</taxon>
    </lineage>
</organism>
<evidence type="ECO:0000313" key="8">
    <source>
        <dbReference type="EMBL" id="QDO89437.1"/>
    </source>
</evidence>
<evidence type="ECO:0000256" key="5">
    <source>
        <dbReference type="ARBA" id="ARBA00023163"/>
    </source>
</evidence>
<evidence type="ECO:0000256" key="1">
    <source>
        <dbReference type="ARBA" id="ARBA00010641"/>
    </source>
</evidence>
<dbReference type="GO" id="GO:0003677">
    <property type="term" value="F:DNA binding"/>
    <property type="evidence" value="ECO:0007669"/>
    <property type="project" value="UniProtKB-KW"/>
</dbReference>
<keyword evidence="4" id="KW-0238">DNA-binding</keyword>
<dbReference type="InterPro" id="IPR007627">
    <property type="entry name" value="RNA_pol_sigma70_r2"/>
</dbReference>
<evidence type="ECO:0000313" key="9">
    <source>
        <dbReference type="Proteomes" id="UP000315395"/>
    </source>
</evidence>
<keyword evidence="9" id="KW-1185">Reference proteome</keyword>
<dbReference type="Gene3D" id="1.10.1740.10">
    <property type="match status" value="1"/>
</dbReference>
<evidence type="ECO:0000256" key="3">
    <source>
        <dbReference type="ARBA" id="ARBA00023082"/>
    </source>
</evidence>
<comment type="similarity">
    <text evidence="1">Belongs to the sigma-70 factor family. ECF subfamily.</text>
</comment>
<dbReference type="EMBL" id="CP041616">
    <property type="protein sequence ID" value="QDO89437.1"/>
    <property type="molecule type" value="Genomic_DNA"/>
</dbReference>
<accession>A0A516GD55</accession>
<proteinExistence type="inferred from homology"/>
<feature type="domain" description="RNA polymerase sigma factor 70 region 4 type 2" evidence="7">
    <location>
        <begin position="111"/>
        <end position="163"/>
    </location>
</feature>
<dbReference type="NCBIfam" id="TIGR02937">
    <property type="entry name" value="sigma70-ECF"/>
    <property type="match status" value="1"/>
</dbReference>
<dbReference type="Gene3D" id="1.10.10.10">
    <property type="entry name" value="Winged helix-like DNA-binding domain superfamily/Winged helix DNA-binding domain"/>
    <property type="match status" value="1"/>
</dbReference>
<sequence length="175" mass="19786">MRKRERDDEFSVFVRTATPELLRIAWFLTGDVEDAKELVQASLTKTYAAWSRVRPGLAMPYTRTVMVNHRNDTWRKRHREVLVDPHSGQEQDGVDPGRPRAALADHIAAQQDLIDALAALPPQQRRVVVLRHYCDLSEATVAQELGISLGAVKSTSARGLANLRKHYAHTKETVR</sequence>
<dbReference type="GO" id="GO:0016987">
    <property type="term" value="F:sigma factor activity"/>
    <property type="evidence" value="ECO:0007669"/>
    <property type="project" value="UniProtKB-KW"/>
</dbReference>
<keyword evidence="2" id="KW-0805">Transcription regulation</keyword>
<dbReference type="SUPFAM" id="SSF88659">
    <property type="entry name" value="Sigma3 and sigma4 domains of RNA polymerase sigma factors"/>
    <property type="match status" value="1"/>
</dbReference>
<dbReference type="Proteomes" id="UP000315395">
    <property type="component" value="Chromosome"/>
</dbReference>
<dbReference type="CDD" id="cd06171">
    <property type="entry name" value="Sigma70_r4"/>
    <property type="match status" value="1"/>
</dbReference>
<dbReference type="InterPro" id="IPR014325">
    <property type="entry name" value="RNA_pol_sigma-E_actinobac"/>
</dbReference>
<protein>
    <submittedName>
        <fullName evidence="8">SigE family RNA polymerase sigma factor</fullName>
    </submittedName>
</protein>
<dbReference type="GO" id="GO:0006352">
    <property type="term" value="P:DNA-templated transcription initiation"/>
    <property type="evidence" value="ECO:0007669"/>
    <property type="project" value="InterPro"/>
</dbReference>
<dbReference type="InterPro" id="IPR013324">
    <property type="entry name" value="RNA_pol_sigma_r3/r4-like"/>
</dbReference>
<dbReference type="SUPFAM" id="SSF88946">
    <property type="entry name" value="Sigma2 domain of RNA polymerase sigma factors"/>
    <property type="match status" value="1"/>
</dbReference>
<dbReference type="AlphaFoldDB" id="A0A516GD55"/>
<dbReference type="PANTHER" id="PTHR43133">
    <property type="entry name" value="RNA POLYMERASE ECF-TYPE SIGMA FACTO"/>
    <property type="match status" value="1"/>
</dbReference>
<dbReference type="InterPro" id="IPR039425">
    <property type="entry name" value="RNA_pol_sigma-70-like"/>
</dbReference>
<dbReference type="NCBIfam" id="TIGR02983">
    <property type="entry name" value="SigE-fam_strep"/>
    <property type="match status" value="1"/>
</dbReference>
<keyword evidence="5" id="KW-0804">Transcription</keyword>
<dbReference type="InterPro" id="IPR014284">
    <property type="entry name" value="RNA_pol_sigma-70_dom"/>
</dbReference>
<gene>
    <name evidence="8" type="ORF">FNH13_14775</name>
</gene>
<evidence type="ECO:0000256" key="2">
    <source>
        <dbReference type="ARBA" id="ARBA00023015"/>
    </source>
</evidence>
<dbReference type="KEGG" id="orz:FNH13_14775"/>
<dbReference type="InterPro" id="IPR013325">
    <property type="entry name" value="RNA_pol_sigma_r2"/>
</dbReference>
<evidence type="ECO:0000259" key="6">
    <source>
        <dbReference type="Pfam" id="PF04542"/>
    </source>
</evidence>
<feature type="domain" description="RNA polymerase sigma-70 region 2" evidence="6">
    <location>
        <begin position="14"/>
        <end position="79"/>
    </location>
</feature>
<keyword evidence="3" id="KW-0731">Sigma factor</keyword>
<name>A0A516GD55_9MICO</name>
<dbReference type="Pfam" id="PF08281">
    <property type="entry name" value="Sigma70_r4_2"/>
    <property type="match status" value="1"/>
</dbReference>
<dbReference type="RefSeq" id="WP_143784124.1">
    <property type="nucleotide sequence ID" value="NZ_CP041616.1"/>
</dbReference>